<protein>
    <recommendedName>
        <fullName evidence="6">SP-RING-type domain-containing protein</fullName>
    </recommendedName>
</protein>
<feature type="compositionally biased region" description="Polar residues" evidence="5">
    <location>
        <begin position="451"/>
        <end position="467"/>
    </location>
</feature>
<dbReference type="CDD" id="cd16650">
    <property type="entry name" value="SP-RING_PIAS-like"/>
    <property type="match status" value="1"/>
</dbReference>
<evidence type="ECO:0000256" key="5">
    <source>
        <dbReference type="SAM" id="MobiDB-lite"/>
    </source>
</evidence>
<dbReference type="GO" id="GO:0016925">
    <property type="term" value="P:protein sumoylation"/>
    <property type="evidence" value="ECO:0007669"/>
    <property type="project" value="TreeGrafter"/>
</dbReference>
<reference evidence="7" key="1">
    <citation type="submission" date="2021-06" db="EMBL/GenBank/DDBJ databases">
        <authorList>
            <consortium name="DOE Joint Genome Institute"/>
            <person name="Mondo S.J."/>
            <person name="Amses K.R."/>
            <person name="Simmons D.R."/>
            <person name="Longcore J.E."/>
            <person name="Seto K."/>
            <person name="Alves G.H."/>
            <person name="Bonds A.E."/>
            <person name="Quandt C.A."/>
            <person name="Davis W.J."/>
            <person name="Chang Y."/>
            <person name="Letcher P.M."/>
            <person name="Powell M.J."/>
            <person name="Kuo A."/>
            <person name="Labutti K."/>
            <person name="Pangilinan J."/>
            <person name="Andreopoulos W."/>
            <person name="Tritt A."/>
            <person name="Riley R."/>
            <person name="Hundley H."/>
            <person name="Johnson J."/>
            <person name="Lipzen A."/>
            <person name="Barry K."/>
            <person name="Berbee M.L."/>
            <person name="Buchler N.E."/>
            <person name="Grigoriev I.V."/>
            <person name="Spatafora J.W."/>
            <person name="Stajich J.E."/>
            <person name="James T.Y."/>
        </authorList>
    </citation>
    <scope>NUCLEOTIDE SEQUENCE</scope>
    <source>
        <strain evidence="7">AG</strain>
    </source>
</reference>
<feature type="region of interest" description="Disordered" evidence="5">
    <location>
        <begin position="451"/>
        <end position="474"/>
    </location>
</feature>
<dbReference type="InterPro" id="IPR057847">
    <property type="entry name" value="ZMIZ1/ZMIZ2_GBD-like"/>
</dbReference>
<dbReference type="Gene3D" id="3.30.40.10">
    <property type="entry name" value="Zinc/RING finger domain, C3HC4 (zinc finger)"/>
    <property type="match status" value="1"/>
</dbReference>
<sequence length="474" mass="53589">MQPGVRDVNQLNHSLRAIEQICAFARISLNLQEINSFEDACGNLLDLVKEHPYYQPGYEESMLLCLKLVKENSGPAHIDLALKVFDQVHDSNKLAPEHQLLIANWSEEVRQSKFQNPLLEVAPVLTNKWDYMLHAEHTLGPVKLIARKMKTSYPFFIGANAFSRLHTNLKVENGDLRPSALLLVLKIWKANSHSSRTYWPQNLSIMLNGVTLSIGMRRHLTKSKQSTVNFTISKDGCMDITPLIVKGKNILLVQRDSKETEDINLLIETYSVETEESVVDLVKQNSLPENVWRNLLKKMLASTSPIDAPSRTSGLPGSLTPISQVPEQADLLFISQDSLRISSQCPITLRTIQTPVRGIDCKHFDCFDLESYLLVNKGMADWKCPLCNLYTPPKKLVYDLYLQGIFRNIPTRASEIEFRVDTQTTDKITHEFIVDSTPDDPDFPTSTIYRTSSKGSDTATQQPSETFTIVEIDD</sequence>
<proteinExistence type="predicted"/>
<evidence type="ECO:0000256" key="4">
    <source>
        <dbReference type="PROSITE-ProRule" id="PRU00452"/>
    </source>
</evidence>
<evidence type="ECO:0000256" key="2">
    <source>
        <dbReference type="ARBA" id="ARBA00022771"/>
    </source>
</evidence>
<keyword evidence="2 4" id="KW-0863">Zinc-finger</keyword>
<dbReference type="AlphaFoldDB" id="A0AAD5E4S4"/>
<reference evidence="7" key="2">
    <citation type="journal article" date="2022" name="Proc. Natl. Acad. Sci. U.S.A.">
        <title>Diploid-dominant life cycles characterize the early evolution of Fungi.</title>
        <authorList>
            <person name="Amses K.R."/>
            <person name="Simmons D.R."/>
            <person name="Longcore J.E."/>
            <person name="Mondo S.J."/>
            <person name="Seto K."/>
            <person name="Jeronimo G.H."/>
            <person name="Bonds A.E."/>
            <person name="Quandt C.A."/>
            <person name="Davis W.J."/>
            <person name="Chang Y."/>
            <person name="Federici B.A."/>
            <person name="Kuo A."/>
            <person name="LaButti K."/>
            <person name="Pangilinan J."/>
            <person name="Andreopoulos W."/>
            <person name="Tritt A."/>
            <person name="Riley R."/>
            <person name="Hundley H."/>
            <person name="Johnson J."/>
            <person name="Lipzen A."/>
            <person name="Barry K."/>
            <person name="Lang B.F."/>
            <person name="Cuomo C.A."/>
            <person name="Buchler N.E."/>
            <person name="Grigoriev I.V."/>
            <person name="Spatafora J.W."/>
            <person name="Stajich J.E."/>
            <person name="James T.Y."/>
        </authorList>
    </citation>
    <scope>NUCLEOTIDE SEQUENCE</scope>
    <source>
        <strain evidence="7">AG</strain>
    </source>
</reference>
<dbReference type="InterPro" id="IPR004181">
    <property type="entry name" value="Znf_MIZ"/>
</dbReference>
<keyword evidence="3" id="KW-0862">Zinc</keyword>
<dbReference type="PROSITE" id="PS51044">
    <property type="entry name" value="ZF_SP_RING"/>
    <property type="match status" value="1"/>
</dbReference>
<dbReference type="Proteomes" id="UP001206595">
    <property type="component" value="Unassembled WGS sequence"/>
</dbReference>
<name>A0AAD5E4S4_UMBRA</name>
<comment type="caution">
    <text evidence="7">The sequence shown here is derived from an EMBL/GenBank/DDBJ whole genome shotgun (WGS) entry which is preliminary data.</text>
</comment>
<dbReference type="Pfam" id="PF02891">
    <property type="entry name" value="zf-MIZ"/>
    <property type="match status" value="1"/>
</dbReference>
<dbReference type="Pfam" id="PF25527">
    <property type="entry name" value="GBD-like_ZMIZ1_ZMIZ2"/>
    <property type="match status" value="1"/>
</dbReference>
<keyword evidence="8" id="KW-1185">Reference proteome</keyword>
<dbReference type="InterPro" id="IPR013083">
    <property type="entry name" value="Znf_RING/FYVE/PHD"/>
</dbReference>
<dbReference type="PANTHER" id="PTHR10782:SF4">
    <property type="entry name" value="TONALLI, ISOFORM E"/>
    <property type="match status" value="1"/>
</dbReference>
<dbReference type="GO" id="GO:0008270">
    <property type="term" value="F:zinc ion binding"/>
    <property type="evidence" value="ECO:0007669"/>
    <property type="project" value="UniProtKB-KW"/>
</dbReference>
<evidence type="ECO:0000313" key="7">
    <source>
        <dbReference type="EMBL" id="KAI8576335.1"/>
    </source>
</evidence>
<dbReference type="GO" id="GO:0000785">
    <property type="term" value="C:chromatin"/>
    <property type="evidence" value="ECO:0007669"/>
    <property type="project" value="TreeGrafter"/>
</dbReference>
<organism evidence="7 8">
    <name type="scientific">Umbelopsis ramanniana AG</name>
    <dbReference type="NCBI Taxonomy" id="1314678"/>
    <lineage>
        <taxon>Eukaryota</taxon>
        <taxon>Fungi</taxon>
        <taxon>Fungi incertae sedis</taxon>
        <taxon>Mucoromycota</taxon>
        <taxon>Mucoromycotina</taxon>
        <taxon>Umbelopsidomycetes</taxon>
        <taxon>Umbelopsidales</taxon>
        <taxon>Umbelopsidaceae</taxon>
        <taxon>Umbelopsis</taxon>
    </lineage>
</organism>
<dbReference type="GeneID" id="75916981"/>
<evidence type="ECO:0000313" key="8">
    <source>
        <dbReference type="Proteomes" id="UP001206595"/>
    </source>
</evidence>
<feature type="domain" description="SP-RING-type" evidence="6">
    <location>
        <begin position="330"/>
        <end position="415"/>
    </location>
</feature>
<dbReference type="SUPFAM" id="SSF57850">
    <property type="entry name" value="RING/U-box"/>
    <property type="match status" value="1"/>
</dbReference>
<evidence type="ECO:0000256" key="3">
    <source>
        <dbReference type="ARBA" id="ARBA00022833"/>
    </source>
</evidence>
<evidence type="ECO:0000256" key="1">
    <source>
        <dbReference type="ARBA" id="ARBA00022723"/>
    </source>
</evidence>
<evidence type="ECO:0000259" key="6">
    <source>
        <dbReference type="PROSITE" id="PS51044"/>
    </source>
</evidence>
<dbReference type="PANTHER" id="PTHR10782">
    <property type="entry name" value="ZINC FINGER MIZ DOMAIN-CONTAINING PROTEIN"/>
    <property type="match status" value="1"/>
</dbReference>
<gene>
    <name evidence="7" type="ORF">K450DRAFT_257265</name>
</gene>
<dbReference type="RefSeq" id="XP_051441339.1">
    <property type="nucleotide sequence ID" value="XM_051591638.1"/>
</dbReference>
<keyword evidence="1" id="KW-0479">Metal-binding</keyword>
<dbReference type="GO" id="GO:0061665">
    <property type="term" value="F:SUMO ligase activity"/>
    <property type="evidence" value="ECO:0007669"/>
    <property type="project" value="TreeGrafter"/>
</dbReference>
<accession>A0AAD5E4S4</accession>
<dbReference type="EMBL" id="MU620957">
    <property type="protein sequence ID" value="KAI8576335.1"/>
    <property type="molecule type" value="Genomic_DNA"/>
</dbReference>